<keyword evidence="1" id="KW-1133">Transmembrane helix</keyword>
<name>X0T8E8_9ZZZZ</name>
<keyword evidence="1" id="KW-0812">Transmembrane</keyword>
<dbReference type="EMBL" id="BARS01014045">
    <property type="protein sequence ID" value="GAF89454.1"/>
    <property type="molecule type" value="Genomic_DNA"/>
</dbReference>
<gene>
    <name evidence="2" type="ORF">S01H1_23968</name>
</gene>
<evidence type="ECO:0000256" key="1">
    <source>
        <dbReference type="SAM" id="Phobius"/>
    </source>
</evidence>
<keyword evidence="1" id="KW-0472">Membrane</keyword>
<comment type="caution">
    <text evidence="2">The sequence shown here is derived from an EMBL/GenBank/DDBJ whole genome shotgun (WGS) entry which is preliminary data.</text>
</comment>
<reference evidence="2" key="1">
    <citation type="journal article" date="2014" name="Front. Microbiol.">
        <title>High frequency of phylogenetically diverse reductive dehalogenase-homologous genes in deep subseafloor sedimentary metagenomes.</title>
        <authorList>
            <person name="Kawai M."/>
            <person name="Futagami T."/>
            <person name="Toyoda A."/>
            <person name="Takaki Y."/>
            <person name="Nishi S."/>
            <person name="Hori S."/>
            <person name="Arai W."/>
            <person name="Tsubouchi T."/>
            <person name="Morono Y."/>
            <person name="Uchiyama I."/>
            <person name="Ito T."/>
            <person name="Fujiyama A."/>
            <person name="Inagaki F."/>
            <person name="Takami H."/>
        </authorList>
    </citation>
    <scope>NUCLEOTIDE SEQUENCE</scope>
    <source>
        <strain evidence="2">Expedition CK06-06</strain>
    </source>
</reference>
<proteinExistence type="predicted"/>
<evidence type="ECO:0000313" key="2">
    <source>
        <dbReference type="EMBL" id="GAF89454.1"/>
    </source>
</evidence>
<sequence>MASDPINPIPHPARNWRLLALIALCVVAYLPGIAGGFLFDDFSNIVNNAALQNAAHGKPDWLAIA</sequence>
<organism evidence="2">
    <name type="scientific">marine sediment metagenome</name>
    <dbReference type="NCBI Taxonomy" id="412755"/>
    <lineage>
        <taxon>unclassified sequences</taxon>
        <taxon>metagenomes</taxon>
        <taxon>ecological metagenomes</taxon>
    </lineage>
</organism>
<dbReference type="AlphaFoldDB" id="X0T8E8"/>
<protein>
    <submittedName>
        <fullName evidence="2">Uncharacterized protein</fullName>
    </submittedName>
</protein>
<feature type="non-terminal residue" evidence="2">
    <location>
        <position position="65"/>
    </location>
</feature>
<feature type="transmembrane region" description="Helical" evidence="1">
    <location>
        <begin position="18"/>
        <end position="39"/>
    </location>
</feature>
<accession>X0T8E8</accession>